<sequence>MPSVILDGIQTEYNVIGSGPALLMFAPGGFDATMDKWSTLGIYAKVKLLDHLPDQYTCILFDRRETGNSGGRVERITWADYAAQGQGLLDHLGYEAAHLLGGCMGCCPVAAFATAYPAKTLSMVQYWPVGGPGFRLNAHRRFAIHLAYVEEHGLEGVVSLAKSTTQGFGKDPRPGPWGPVIRRSAGFAAHYRTLDVAKYKLVIAGLSRTLFDRDTVPGAEPEDLMCLDIPTLIIPGRDASHSVSAARYLEECSLGAEYWDVLPESQTEQTAPARILKFLNKIDRKA</sequence>
<dbReference type="KEGG" id="pagb:AWM79_07035"/>
<feature type="domain" description="AB hydrolase-1" evidence="1">
    <location>
        <begin position="23"/>
        <end position="124"/>
    </location>
</feature>
<dbReference type="InterPro" id="IPR000073">
    <property type="entry name" value="AB_hydrolase_1"/>
</dbReference>
<keyword evidence="2" id="KW-0378">Hydrolase</keyword>
<name>A0A0X1SZ25_PSEAA</name>
<dbReference type="STRING" id="46677.AWM79_07035"/>
<dbReference type="RefSeq" id="WP_060782489.1">
    <property type="nucleotide sequence ID" value="NZ_CP014135.1"/>
</dbReference>
<dbReference type="Gene3D" id="3.40.50.1820">
    <property type="entry name" value="alpha/beta hydrolase"/>
    <property type="match status" value="1"/>
</dbReference>
<dbReference type="PANTHER" id="PTHR43433">
    <property type="entry name" value="HYDROLASE, ALPHA/BETA FOLD FAMILY PROTEIN"/>
    <property type="match status" value="1"/>
</dbReference>
<gene>
    <name evidence="2" type="ORF">AWM79_07035</name>
</gene>
<evidence type="ECO:0000259" key="1">
    <source>
        <dbReference type="Pfam" id="PF00561"/>
    </source>
</evidence>
<dbReference type="InterPro" id="IPR029058">
    <property type="entry name" value="AB_hydrolase_fold"/>
</dbReference>
<dbReference type="AlphaFoldDB" id="A0A0X1SZ25"/>
<organism evidence="2 3">
    <name type="scientific">Pseudomonas agarici</name>
    <dbReference type="NCBI Taxonomy" id="46677"/>
    <lineage>
        <taxon>Bacteria</taxon>
        <taxon>Pseudomonadati</taxon>
        <taxon>Pseudomonadota</taxon>
        <taxon>Gammaproteobacteria</taxon>
        <taxon>Pseudomonadales</taxon>
        <taxon>Pseudomonadaceae</taxon>
        <taxon>Pseudomonas</taxon>
    </lineage>
</organism>
<dbReference type="Pfam" id="PF00561">
    <property type="entry name" value="Abhydrolase_1"/>
    <property type="match status" value="1"/>
</dbReference>
<evidence type="ECO:0000313" key="3">
    <source>
        <dbReference type="Proteomes" id="UP000063229"/>
    </source>
</evidence>
<dbReference type="SUPFAM" id="SSF53474">
    <property type="entry name" value="alpha/beta-Hydrolases"/>
    <property type="match status" value="1"/>
</dbReference>
<dbReference type="GO" id="GO:0016787">
    <property type="term" value="F:hydrolase activity"/>
    <property type="evidence" value="ECO:0007669"/>
    <property type="project" value="UniProtKB-KW"/>
</dbReference>
<reference evidence="2 3" key="1">
    <citation type="submission" date="2016-01" db="EMBL/GenBank/DDBJ databases">
        <authorList>
            <person name="McClelland M."/>
            <person name="Jain A."/>
            <person name="Saraogi P."/>
            <person name="Mendelson R."/>
            <person name="Westerman R."/>
            <person name="SanMiguel P."/>
            <person name="Csonka L."/>
        </authorList>
    </citation>
    <scope>NUCLEOTIDE SEQUENCE [LARGE SCALE GENOMIC DNA]</scope>
    <source>
        <strain evidence="2 3">NCPPB 2472</strain>
    </source>
</reference>
<dbReference type="InterPro" id="IPR050471">
    <property type="entry name" value="AB_hydrolase"/>
</dbReference>
<dbReference type="EMBL" id="CP014135">
    <property type="protein sequence ID" value="AMB85076.1"/>
    <property type="molecule type" value="Genomic_DNA"/>
</dbReference>
<keyword evidence="3" id="KW-1185">Reference proteome</keyword>
<accession>A0A0X1SZ25</accession>
<evidence type="ECO:0000313" key="2">
    <source>
        <dbReference type="EMBL" id="AMB85076.1"/>
    </source>
</evidence>
<dbReference type="PANTHER" id="PTHR43433:SF5">
    <property type="entry name" value="AB HYDROLASE-1 DOMAIN-CONTAINING PROTEIN"/>
    <property type="match status" value="1"/>
</dbReference>
<protein>
    <submittedName>
        <fullName evidence="2">Hydrolase</fullName>
    </submittedName>
</protein>
<dbReference type="Proteomes" id="UP000063229">
    <property type="component" value="Chromosome"/>
</dbReference>
<proteinExistence type="predicted"/>